<feature type="domain" description="SKP1 component dimerisation" evidence="5">
    <location>
        <begin position="180"/>
        <end position="225"/>
    </location>
</feature>
<proteinExistence type="inferred from homology"/>
<dbReference type="InterPro" id="IPR011333">
    <property type="entry name" value="SKP1/BTB/POZ_sf"/>
</dbReference>
<dbReference type="PANTHER" id="PTHR11165">
    <property type="entry name" value="SKP1"/>
    <property type="match status" value="1"/>
</dbReference>
<evidence type="ECO:0000259" key="5">
    <source>
        <dbReference type="Pfam" id="PF01466"/>
    </source>
</evidence>
<dbReference type="EMBL" id="JAJJMA010048811">
    <property type="protein sequence ID" value="MCL7025765.1"/>
    <property type="molecule type" value="Genomic_DNA"/>
</dbReference>
<dbReference type="Pfam" id="PF01466">
    <property type="entry name" value="Skp1"/>
    <property type="match status" value="1"/>
</dbReference>
<protein>
    <recommendedName>
        <fullName evidence="9">SKP1-like protein</fullName>
    </recommendedName>
</protein>
<comment type="similarity">
    <text evidence="2">Belongs to the SKP1 family.</text>
</comment>
<dbReference type="InterPro" id="IPR016897">
    <property type="entry name" value="SKP1"/>
</dbReference>
<evidence type="ECO:0000256" key="1">
    <source>
        <dbReference type="ARBA" id="ARBA00004906"/>
    </source>
</evidence>
<comment type="caution">
    <text evidence="7">The sequence shown here is derived from an EMBL/GenBank/DDBJ whole genome shotgun (WGS) entry which is preliminary data.</text>
</comment>
<dbReference type="Gene3D" id="3.30.710.10">
    <property type="entry name" value="Potassium Channel Kv1.1, Chain A"/>
    <property type="match status" value="1"/>
</dbReference>
<keyword evidence="8" id="KW-1185">Reference proteome</keyword>
<feature type="region of interest" description="Disordered" evidence="4">
    <location>
        <begin position="1"/>
        <end position="67"/>
    </location>
</feature>
<feature type="compositionally biased region" description="Acidic residues" evidence="4">
    <location>
        <begin position="8"/>
        <end position="23"/>
    </location>
</feature>
<dbReference type="AlphaFoldDB" id="A0AA41RZ27"/>
<dbReference type="InterPro" id="IPR001232">
    <property type="entry name" value="SKP1-like"/>
</dbReference>
<dbReference type="SMART" id="SM00512">
    <property type="entry name" value="Skp1"/>
    <property type="match status" value="1"/>
</dbReference>
<dbReference type="GO" id="GO:0009867">
    <property type="term" value="P:jasmonic acid mediated signaling pathway"/>
    <property type="evidence" value="ECO:0007669"/>
    <property type="project" value="UniProtKB-ARBA"/>
</dbReference>
<comment type="pathway">
    <text evidence="1">Protein modification; protein ubiquitination.</text>
</comment>
<evidence type="ECO:0000259" key="6">
    <source>
        <dbReference type="Pfam" id="PF03931"/>
    </source>
</evidence>
<reference evidence="7" key="1">
    <citation type="submission" date="2022-03" db="EMBL/GenBank/DDBJ databases">
        <title>A functionally conserved STORR gene fusion in Papaver species that diverged 16.8 million years ago.</title>
        <authorList>
            <person name="Catania T."/>
        </authorList>
    </citation>
    <scope>NUCLEOTIDE SEQUENCE</scope>
    <source>
        <strain evidence="7">S-191538</strain>
    </source>
</reference>
<accession>A0AA41RZ27</accession>
<evidence type="ECO:0000256" key="3">
    <source>
        <dbReference type="ARBA" id="ARBA00022786"/>
    </source>
</evidence>
<dbReference type="SUPFAM" id="SSF54695">
    <property type="entry name" value="POZ domain"/>
    <property type="match status" value="1"/>
</dbReference>
<dbReference type="Proteomes" id="UP001177140">
    <property type="component" value="Unassembled WGS sequence"/>
</dbReference>
<dbReference type="InterPro" id="IPR036296">
    <property type="entry name" value="SKP1-like_dim_sf"/>
</dbReference>
<organism evidence="7 8">
    <name type="scientific">Papaver nudicaule</name>
    <name type="common">Iceland poppy</name>
    <dbReference type="NCBI Taxonomy" id="74823"/>
    <lineage>
        <taxon>Eukaryota</taxon>
        <taxon>Viridiplantae</taxon>
        <taxon>Streptophyta</taxon>
        <taxon>Embryophyta</taxon>
        <taxon>Tracheophyta</taxon>
        <taxon>Spermatophyta</taxon>
        <taxon>Magnoliopsida</taxon>
        <taxon>Ranunculales</taxon>
        <taxon>Papaveraceae</taxon>
        <taxon>Papaveroideae</taxon>
        <taxon>Papaver</taxon>
    </lineage>
</organism>
<feature type="compositionally biased region" description="Basic residues" evidence="4">
    <location>
        <begin position="38"/>
        <end position="67"/>
    </location>
</feature>
<feature type="domain" description="SKP1 component POZ" evidence="6">
    <location>
        <begin position="76"/>
        <end position="133"/>
    </location>
</feature>
<dbReference type="InterPro" id="IPR016072">
    <property type="entry name" value="Skp1_comp_dimer"/>
</dbReference>
<dbReference type="InterPro" id="IPR016073">
    <property type="entry name" value="Skp1_comp_POZ"/>
</dbReference>
<name>A0AA41RZ27_PAPNU</name>
<keyword evidence="3" id="KW-0833">Ubl conjugation pathway</keyword>
<dbReference type="Pfam" id="PF03931">
    <property type="entry name" value="Skp1_POZ"/>
    <property type="match status" value="1"/>
</dbReference>
<gene>
    <name evidence="7" type="ORF">MKW94_000774</name>
</gene>
<evidence type="ECO:0008006" key="9">
    <source>
        <dbReference type="Google" id="ProtNLM"/>
    </source>
</evidence>
<evidence type="ECO:0000256" key="4">
    <source>
        <dbReference type="SAM" id="MobiDB-lite"/>
    </source>
</evidence>
<dbReference type="FunFam" id="3.30.710.10:FF:000026">
    <property type="entry name" value="E3 ubiquitin ligase complex SCF subunit"/>
    <property type="match status" value="1"/>
</dbReference>
<sequence>MKNLKIEEEGEEDTVLVDADTNEDGCSMSEWEGSSDGKKKKKKKKPKLQRRRRRKGKKKAARKQKKRYYSLSGTSVVLLSSSEGDVFEVDESGAMLSQLIKNLIEDDCAGNVIPFTNISSEIMERVVLFLEKHGEKKERDYDEKQELVEWDKKFIEDLEGDKKTLYGLVNAANYLNARCLLDVTCQAVADLIKDMTPEEIRKEFRIKNDFTPEEEEEVRRDNAWAYE</sequence>
<evidence type="ECO:0000256" key="2">
    <source>
        <dbReference type="ARBA" id="ARBA00009993"/>
    </source>
</evidence>
<evidence type="ECO:0000313" key="8">
    <source>
        <dbReference type="Proteomes" id="UP001177140"/>
    </source>
</evidence>
<dbReference type="SUPFAM" id="SSF81382">
    <property type="entry name" value="Skp1 dimerisation domain-like"/>
    <property type="match status" value="1"/>
</dbReference>
<evidence type="ECO:0000313" key="7">
    <source>
        <dbReference type="EMBL" id="MCL7025765.1"/>
    </source>
</evidence>
<dbReference type="GO" id="GO:0006511">
    <property type="term" value="P:ubiquitin-dependent protein catabolic process"/>
    <property type="evidence" value="ECO:0007669"/>
    <property type="project" value="InterPro"/>
</dbReference>